<evidence type="ECO:0000313" key="2">
    <source>
        <dbReference type="EMBL" id="OCB90351.1"/>
    </source>
</evidence>
<dbReference type="Proteomes" id="UP000757232">
    <property type="component" value="Unassembled WGS sequence"/>
</dbReference>
<name>A0A9Q5I2H8_SANBA</name>
<gene>
    <name evidence="2" type="ORF">A7U60_g2450</name>
</gene>
<evidence type="ECO:0000313" key="3">
    <source>
        <dbReference type="Proteomes" id="UP000757232"/>
    </source>
</evidence>
<proteinExistence type="predicted"/>
<protein>
    <submittedName>
        <fullName evidence="2">Uncharacterized protein</fullName>
    </submittedName>
</protein>
<feature type="region of interest" description="Disordered" evidence="1">
    <location>
        <begin position="46"/>
        <end position="80"/>
    </location>
</feature>
<keyword evidence="3" id="KW-1185">Reference proteome</keyword>
<comment type="caution">
    <text evidence="2">The sequence shown here is derived from an EMBL/GenBank/DDBJ whole genome shotgun (WGS) entry which is preliminary data.</text>
</comment>
<evidence type="ECO:0000256" key="1">
    <source>
        <dbReference type="SAM" id="MobiDB-lite"/>
    </source>
</evidence>
<dbReference type="EMBL" id="LNZH02000135">
    <property type="protein sequence ID" value="OCB90351.1"/>
    <property type="molecule type" value="Genomic_DNA"/>
</dbReference>
<dbReference type="AlphaFoldDB" id="A0A9Q5I2H8"/>
<reference evidence="2" key="1">
    <citation type="submission" date="2016-06" db="EMBL/GenBank/DDBJ databases">
        <title>Draft Genome sequence of the fungus Inonotus baumii.</title>
        <authorList>
            <person name="Zhu H."/>
            <person name="Lin W."/>
        </authorList>
    </citation>
    <scope>NUCLEOTIDE SEQUENCE</scope>
    <source>
        <strain evidence="2">821</strain>
    </source>
</reference>
<sequence length="246" mass="27775">MHPVANNLYYHLDAYTMLQSLPGLCVPLSLLLGTAVLAKATIPAQDNTSSCSCKRRRREDSDTNSEDESANQSRKKARLAESSSLDEVELFLCDTTLVDKEHDDGAERISKPVSGSLIIPSSITPSKSANPRLDVRVDTESLHKKKLGGPTNSRSVTLSSISPYHHAKRVDEVSYDPFDARHEWELRWFVCAHHAAFTAATAMSLRREIRRRKTLCRMWRDIRKENIALKEDVKELTFELHGFVEV</sequence>
<accession>A0A9Q5I2H8</accession>
<organism evidence="2 3">
    <name type="scientific">Sanghuangporus baumii</name>
    <name type="common">Phellinus baumii</name>
    <dbReference type="NCBI Taxonomy" id="108892"/>
    <lineage>
        <taxon>Eukaryota</taxon>
        <taxon>Fungi</taxon>
        <taxon>Dikarya</taxon>
        <taxon>Basidiomycota</taxon>
        <taxon>Agaricomycotina</taxon>
        <taxon>Agaricomycetes</taxon>
        <taxon>Hymenochaetales</taxon>
        <taxon>Hymenochaetaceae</taxon>
        <taxon>Sanghuangporus</taxon>
    </lineage>
</organism>